<protein>
    <recommendedName>
        <fullName evidence="2">HEXXH motif domain-containing protein</fullName>
    </recommendedName>
</protein>
<name>A0A6B3BPG2_9ACTN</name>
<reference evidence="1" key="1">
    <citation type="submission" date="2020-01" db="EMBL/GenBank/DDBJ databases">
        <title>Insect and environment-associated Actinomycetes.</title>
        <authorList>
            <person name="Currrie C."/>
            <person name="Chevrette M."/>
            <person name="Carlson C."/>
            <person name="Stubbendieck R."/>
            <person name="Wendt-Pienkowski E."/>
        </authorList>
    </citation>
    <scope>NUCLEOTIDE SEQUENCE</scope>
    <source>
        <strain evidence="1">SID12501</strain>
    </source>
</reference>
<evidence type="ECO:0008006" key="2">
    <source>
        <dbReference type="Google" id="ProtNLM"/>
    </source>
</evidence>
<accession>A0A6B3BPG2</accession>
<comment type="caution">
    <text evidence="1">The sequence shown here is derived from an EMBL/GenBank/DDBJ whole genome shotgun (WGS) entry which is preliminary data.</text>
</comment>
<dbReference type="AlphaFoldDB" id="A0A6B3BPG2"/>
<proteinExistence type="predicted"/>
<dbReference type="EMBL" id="JAAGLU010000007">
    <property type="protein sequence ID" value="NEC86242.1"/>
    <property type="molecule type" value="Genomic_DNA"/>
</dbReference>
<dbReference type="RefSeq" id="WP_164313688.1">
    <property type="nucleotide sequence ID" value="NZ_JAAGLU010000007.1"/>
</dbReference>
<sequence length="283" mass="31943">MYFLRGPEEGLQDIIALSAPYLESRENLSLPSLKAAYQVYLSKQQPEVPAKFVQHAEFTRDRIWRSELSGWFRSPESRNKTGNSLIASGETDQAIDEVLQGFRVLCQAEPELAPLFDLAVNHVFVMTEPQEPGSGSSFDGVGLVYVNPQVTWTTQDAVECLTHEFAHTLLYLDAMRHTHHPDYRLLDMPENEAETAITGRRRSIFFAFQSFLIAAEILTVRKRHPNICPGVGIHGSTVDILKTAKNTYDRCMRHPNLDTLASPRLKGLLADAHTRMHEIEQAL</sequence>
<organism evidence="1">
    <name type="scientific">Streptomyces sp. SID12501</name>
    <dbReference type="NCBI Taxonomy" id="2706042"/>
    <lineage>
        <taxon>Bacteria</taxon>
        <taxon>Bacillati</taxon>
        <taxon>Actinomycetota</taxon>
        <taxon>Actinomycetes</taxon>
        <taxon>Kitasatosporales</taxon>
        <taxon>Streptomycetaceae</taxon>
        <taxon>Streptomyces</taxon>
    </lineage>
</organism>
<evidence type="ECO:0000313" key="1">
    <source>
        <dbReference type="EMBL" id="NEC86242.1"/>
    </source>
</evidence>
<gene>
    <name evidence="1" type="ORF">G3I71_10490</name>
</gene>